<evidence type="ECO:0000313" key="2">
    <source>
        <dbReference type="EMBL" id="ABB47664.1"/>
    </source>
</evidence>
<name>Q337X3_ORYSJ</name>
<reference evidence="2" key="1">
    <citation type="journal article" date="2003" name="Science">
        <title>In-depth view of structure, activity, and evolution of rice chromosome 10.</title>
        <authorList>
            <consortium name="Rice Chromosome 10 Sequencing Consortium"/>
        </authorList>
    </citation>
    <scope>NUCLEOTIDE SEQUENCE [LARGE SCALE GENOMIC DNA]</scope>
</reference>
<organism evidence="2">
    <name type="scientific">Oryza sativa subsp. japonica</name>
    <name type="common">Rice</name>
    <dbReference type="NCBI Taxonomy" id="39947"/>
    <lineage>
        <taxon>Eukaryota</taxon>
        <taxon>Viridiplantae</taxon>
        <taxon>Streptophyta</taxon>
        <taxon>Embryophyta</taxon>
        <taxon>Tracheophyta</taxon>
        <taxon>Spermatophyta</taxon>
        <taxon>Magnoliopsida</taxon>
        <taxon>Liliopsida</taxon>
        <taxon>Poales</taxon>
        <taxon>Poaceae</taxon>
        <taxon>BOP clade</taxon>
        <taxon>Oryzoideae</taxon>
        <taxon>Oryzeae</taxon>
        <taxon>Oryzinae</taxon>
        <taxon>Oryza</taxon>
        <taxon>Oryza sativa</taxon>
    </lineage>
</organism>
<evidence type="ECO:0000256" key="1">
    <source>
        <dbReference type="SAM" id="SignalP"/>
    </source>
</evidence>
<reference evidence="2" key="2">
    <citation type="submission" date="2003-05" db="EMBL/GenBank/DDBJ databases">
        <authorList>
            <person name="Buell C.R."/>
            <person name="Wing R.A."/>
            <person name="McCombie W.R."/>
            <person name="Messing J."/>
            <person name="Yuan Q."/>
            <person name="Ouyang S."/>
        </authorList>
    </citation>
    <scope>NUCLEOTIDE SEQUENCE</scope>
</reference>
<sequence length="50" mass="5036">MATNALSFLLRLLAGAASGGCGCGCGCRHTDQDVEVTGTEVCSLELGLAY</sequence>
<gene>
    <name evidence="2" type="ordered locus">LOC_Os10g29630</name>
</gene>
<dbReference type="EMBL" id="DP000086">
    <property type="protein sequence ID" value="ABB47664.1"/>
    <property type="molecule type" value="Genomic_DNA"/>
</dbReference>
<protein>
    <submittedName>
        <fullName evidence="2">Uncharacterized protein</fullName>
    </submittedName>
</protein>
<feature type="chain" id="PRO_5004221392" evidence="1">
    <location>
        <begin position="20"/>
        <end position="50"/>
    </location>
</feature>
<reference evidence="2" key="3">
    <citation type="submission" date="2006-07" db="EMBL/GenBank/DDBJ databases">
        <authorList>
            <person name="Buell R."/>
        </authorList>
    </citation>
    <scope>NUCLEOTIDE SEQUENCE</scope>
</reference>
<keyword evidence="1" id="KW-0732">Signal</keyword>
<proteinExistence type="predicted"/>
<dbReference type="AlphaFoldDB" id="Q337X3"/>
<feature type="signal peptide" evidence="1">
    <location>
        <begin position="1"/>
        <end position="19"/>
    </location>
</feature>
<accession>Q337X3</accession>